<dbReference type="InterPro" id="IPR036388">
    <property type="entry name" value="WH-like_DNA-bd_sf"/>
</dbReference>
<evidence type="ECO:0000256" key="2">
    <source>
        <dbReference type="ARBA" id="ARBA00023015"/>
    </source>
</evidence>
<dbReference type="AlphaFoldDB" id="A0A1M5VB59"/>
<dbReference type="Gene3D" id="1.10.10.10">
    <property type="entry name" value="Winged helix-like DNA-binding domain superfamily/Winged helix DNA-binding domain"/>
    <property type="match status" value="1"/>
</dbReference>
<dbReference type="Pfam" id="PF04542">
    <property type="entry name" value="Sigma70_r2"/>
    <property type="match status" value="1"/>
</dbReference>
<dbReference type="EMBL" id="FQXV01000002">
    <property type="protein sequence ID" value="SHH72479.1"/>
    <property type="molecule type" value="Genomic_DNA"/>
</dbReference>
<protein>
    <submittedName>
        <fullName evidence="7">RNA polymerase sigma-70 factor, ECF subfamily</fullName>
    </submittedName>
</protein>
<evidence type="ECO:0000313" key="7">
    <source>
        <dbReference type="EMBL" id="SHH72479.1"/>
    </source>
</evidence>
<keyword evidence="4" id="KW-0804">Transcription</keyword>
<evidence type="ECO:0000256" key="4">
    <source>
        <dbReference type="ARBA" id="ARBA00023163"/>
    </source>
</evidence>
<dbReference type="OrthoDB" id="9784984at2"/>
<dbReference type="InterPro" id="IPR013249">
    <property type="entry name" value="RNA_pol_sigma70_r4_t2"/>
</dbReference>
<organism evidence="7 8">
    <name type="scientific">Sporobacter termitidis DSM 10068</name>
    <dbReference type="NCBI Taxonomy" id="1123282"/>
    <lineage>
        <taxon>Bacteria</taxon>
        <taxon>Bacillati</taxon>
        <taxon>Bacillota</taxon>
        <taxon>Clostridia</taxon>
        <taxon>Eubacteriales</taxon>
        <taxon>Oscillospiraceae</taxon>
        <taxon>Sporobacter</taxon>
    </lineage>
</organism>
<dbReference type="InterPro" id="IPR013324">
    <property type="entry name" value="RNA_pol_sigma_r3/r4-like"/>
</dbReference>
<dbReference type="PANTHER" id="PTHR43133:SF51">
    <property type="entry name" value="RNA POLYMERASE SIGMA FACTOR"/>
    <property type="match status" value="1"/>
</dbReference>
<evidence type="ECO:0000256" key="3">
    <source>
        <dbReference type="ARBA" id="ARBA00023082"/>
    </source>
</evidence>
<dbReference type="CDD" id="cd06171">
    <property type="entry name" value="Sigma70_r4"/>
    <property type="match status" value="1"/>
</dbReference>
<gene>
    <name evidence="7" type="ORF">SAMN02745823_00742</name>
</gene>
<feature type="domain" description="RNA polymerase sigma-70 region 2" evidence="5">
    <location>
        <begin position="24"/>
        <end position="92"/>
    </location>
</feature>
<feature type="domain" description="RNA polymerase sigma factor 70 region 4 type 2" evidence="6">
    <location>
        <begin position="133"/>
        <end position="181"/>
    </location>
</feature>
<keyword evidence="2" id="KW-0805">Transcription regulation</keyword>
<evidence type="ECO:0000256" key="1">
    <source>
        <dbReference type="ARBA" id="ARBA00010641"/>
    </source>
</evidence>
<dbReference type="NCBIfam" id="TIGR02937">
    <property type="entry name" value="sigma70-ECF"/>
    <property type="match status" value="1"/>
</dbReference>
<dbReference type="Proteomes" id="UP000183995">
    <property type="component" value="Unassembled WGS sequence"/>
</dbReference>
<dbReference type="Pfam" id="PF08281">
    <property type="entry name" value="Sigma70_r4_2"/>
    <property type="match status" value="1"/>
</dbReference>
<proteinExistence type="inferred from homology"/>
<comment type="similarity">
    <text evidence="1">Belongs to the sigma-70 factor family. ECF subfamily.</text>
</comment>
<dbReference type="InterPro" id="IPR013325">
    <property type="entry name" value="RNA_pol_sigma_r2"/>
</dbReference>
<dbReference type="SUPFAM" id="SSF88946">
    <property type="entry name" value="Sigma2 domain of RNA polymerase sigma factors"/>
    <property type="match status" value="1"/>
</dbReference>
<dbReference type="InterPro" id="IPR014284">
    <property type="entry name" value="RNA_pol_sigma-70_dom"/>
</dbReference>
<dbReference type="Gene3D" id="1.10.1740.10">
    <property type="match status" value="1"/>
</dbReference>
<dbReference type="GO" id="GO:0016987">
    <property type="term" value="F:sigma factor activity"/>
    <property type="evidence" value="ECO:0007669"/>
    <property type="project" value="UniProtKB-KW"/>
</dbReference>
<evidence type="ECO:0000259" key="6">
    <source>
        <dbReference type="Pfam" id="PF08281"/>
    </source>
</evidence>
<sequence>MTAAEELEIIDRVRGGDRSAFEALVLDNQKKVYNLALKMTGNENDALDIAQESFIKAYTGLKSFRGDSRFSVWLYRLVYNLCIDFSRKKQRTDTTSLTYVNDDGEYADMEVPDLRYAPEVASEKRELRAAVSKGIQALPPKHREILVMREVTGMSYEDIAITLNISEGTVKSRLSRARMNLAALLSQYGTFYGNSRHKDSKEVEERG</sequence>
<name>A0A1M5VB59_9FIRM</name>
<dbReference type="GO" id="GO:0006352">
    <property type="term" value="P:DNA-templated transcription initiation"/>
    <property type="evidence" value="ECO:0007669"/>
    <property type="project" value="InterPro"/>
</dbReference>
<dbReference type="GO" id="GO:0003677">
    <property type="term" value="F:DNA binding"/>
    <property type="evidence" value="ECO:0007669"/>
    <property type="project" value="InterPro"/>
</dbReference>
<dbReference type="STRING" id="1123282.SAMN02745823_00742"/>
<dbReference type="InterPro" id="IPR039425">
    <property type="entry name" value="RNA_pol_sigma-70-like"/>
</dbReference>
<dbReference type="PANTHER" id="PTHR43133">
    <property type="entry name" value="RNA POLYMERASE ECF-TYPE SIGMA FACTO"/>
    <property type="match status" value="1"/>
</dbReference>
<keyword evidence="3" id="KW-0731">Sigma factor</keyword>
<dbReference type="SUPFAM" id="SSF88659">
    <property type="entry name" value="Sigma3 and sigma4 domains of RNA polymerase sigma factors"/>
    <property type="match status" value="1"/>
</dbReference>
<evidence type="ECO:0000313" key="8">
    <source>
        <dbReference type="Proteomes" id="UP000183995"/>
    </source>
</evidence>
<reference evidence="7 8" key="1">
    <citation type="submission" date="2016-11" db="EMBL/GenBank/DDBJ databases">
        <authorList>
            <person name="Jaros S."/>
            <person name="Januszkiewicz K."/>
            <person name="Wedrychowicz H."/>
        </authorList>
    </citation>
    <scope>NUCLEOTIDE SEQUENCE [LARGE SCALE GENOMIC DNA]</scope>
    <source>
        <strain evidence="7 8">DSM 10068</strain>
    </source>
</reference>
<evidence type="ECO:0000259" key="5">
    <source>
        <dbReference type="Pfam" id="PF04542"/>
    </source>
</evidence>
<keyword evidence="8" id="KW-1185">Reference proteome</keyword>
<dbReference type="RefSeq" id="WP_073076317.1">
    <property type="nucleotide sequence ID" value="NZ_FQXV01000002.1"/>
</dbReference>
<accession>A0A1M5VB59</accession>
<dbReference type="InterPro" id="IPR007627">
    <property type="entry name" value="RNA_pol_sigma70_r2"/>
</dbReference>